<name>A0A1I2PUS0_9BACL</name>
<evidence type="ECO:0008006" key="4">
    <source>
        <dbReference type="Google" id="ProtNLM"/>
    </source>
</evidence>
<dbReference type="OrthoDB" id="2456645at2"/>
<sequence length="61" mass="6970">MLEKDKEPFNDVMDHFDKTTGRPEKIEMKTYPKPIRILGYVLFTCVVVGTLLALVLSLLSD</sequence>
<keyword evidence="1" id="KW-1133">Transmembrane helix</keyword>
<dbReference type="Proteomes" id="UP000198752">
    <property type="component" value="Unassembled WGS sequence"/>
</dbReference>
<evidence type="ECO:0000313" key="2">
    <source>
        <dbReference type="EMBL" id="SFG17356.1"/>
    </source>
</evidence>
<dbReference type="STRING" id="269670.SAMN02982927_00897"/>
<organism evidence="2 3">
    <name type="scientific">Sporolactobacillus nakayamae</name>
    <dbReference type="NCBI Taxonomy" id="269670"/>
    <lineage>
        <taxon>Bacteria</taxon>
        <taxon>Bacillati</taxon>
        <taxon>Bacillota</taxon>
        <taxon>Bacilli</taxon>
        <taxon>Bacillales</taxon>
        <taxon>Sporolactobacillaceae</taxon>
        <taxon>Sporolactobacillus</taxon>
    </lineage>
</organism>
<evidence type="ECO:0000313" key="3">
    <source>
        <dbReference type="Proteomes" id="UP000198752"/>
    </source>
</evidence>
<evidence type="ECO:0000256" key="1">
    <source>
        <dbReference type="SAM" id="Phobius"/>
    </source>
</evidence>
<dbReference type="EMBL" id="FOOY01000005">
    <property type="protein sequence ID" value="SFG17356.1"/>
    <property type="molecule type" value="Genomic_DNA"/>
</dbReference>
<feature type="transmembrane region" description="Helical" evidence="1">
    <location>
        <begin position="37"/>
        <end position="59"/>
    </location>
</feature>
<dbReference type="AlphaFoldDB" id="A0A1I2PUS0"/>
<dbReference type="RefSeq" id="WP_093670478.1">
    <property type="nucleotide sequence ID" value="NZ_FOOY01000005.1"/>
</dbReference>
<gene>
    <name evidence="2" type="ORF">SAMN02982927_00897</name>
</gene>
<keyword evidence="1" id="KW-0812">Transmembrane</keyword>
<keyword evidence="1" id="KW-0472">Membrane</keyword>
<accession>A0A1I2PUS0</accession>
<keyword evidence="3" id="KW-1185">Reference proteome</keyword>
<proteinExistence type="predicted"/>
<protein>
    <recommendedName>
        <fullName evidence="4">Amino acid transporter</fullName>
    </recommendedName>
</protein>
<reference evidence="3" key="1">
    <citation type="submission" date="2016-10" db="EMBL/GenBank/DDBJ databases">
        <authorList>
            <person name="Varghese N."/>
            <person name="Submissions S."/>
        </authorList>
    </citation>
    <scope>NUCLEOTIDE SEQUENCE [LARGE SCALE GENOMIC DNA]</scope>
    <source>
        <strain evidence="3">ATCC 700379</strain>
    </source>
</reference>